<dbReference type="CDD" id="cd05930">
    <property type="entry name" value="A_NRPS"/>
    <property type="match status" value="4"/>
</dbReference>
<dbReference type="Pfam" id="PF00144">
    <property type="entry name" value="Beta-lactamase"/>
    <property type="match status" value="1"/>
</dbReference>
<name>A0A3N4RJW9_9ACTN</name>
<dbReference type="Proteomes" id="UP000266906">
    <property type="component" value="Unassembled WGS sequence"/>
</dbReference>
<dbReference type="GO" id="GO:0017000">
    <property type="term" value="P:antibiotic biosynthetic process"/>
    <property type="evidence" value="ECO:0007669"/>
    <property type="project" value="UniProtKB-ARBA"/>
</dbReference>
<dbReference type="FunFam" id="3.40.50.12780:FF:000012">
    <property type="entry name" value="Non-ribosomal peptide synthetase"/>
    <property type="match status" value="3"/>
</dbReference>
<keyword evidence="4" id="KW-0597">Phosphoprotein</keyword>
<dbReference type="Pfam" id="PF13193">
    <property type="entry name" value="AMP-binding_C"/>
    <property type="match status" value="6"/>
</dbReference>
<sequence length="6763" mass="721104">MTADALREQLLRERLAGRRTRRPAATADTVGRADRGAPLPLAHGQQQMWFLNRMEPESDEYLVPFALRLRGPLDRSALDRAWQQTVDRHEILRTRYAEAGREPVQVVDPPAPTAPEFTDLSGLPADRREAAALARAAEALSAPFDLAGQWPLRGLLLRLSEQEHVLAVVFHHIACDAWSTGVFGADLSEFYSAAVEGRPARPEPLAVQYADYAAWQRERLTGAELDRQVSYWRGRLAGAAPTELPLDRPRPAIRSHAGGQHTFPLDPTLTGPLRALAAAHGTTPYAVLLTAFQALVARWTGVSDVPVGTVVSGRGRPELQHLIGYCINNVVVRGHWDGDPAFSTLLAATRTALLESFDHQQVPFAQLVAELAPERDLSRTPLHQVAFTLHEDRHGAFAFTGLSAERFGEGDAVAKVDLTLQVLTGPDGTLSGQFLYATALFDHGTVERFAGHFSRLLAAALADPDRPLSGLALLDEDETRLAVDRPTAAHRVEDTAHALFERWAARTPDAPAVTAGGTTLTYRQLNERANRIAHFLRAAGARPDTLVGICLERGADLLPAILGVLKSGAGYLPLDPAAPADRLGYVLADAGSALLLTGSALAGRLADAFTGRLVEVDAPGAFDGLPTADPAPAAGPDDLIYTIYTSGSTGRPKGVALTHANVVRLMTTAAGHYGFGPGDVSSMTHSYAFDVSVFEMWSALAFGGTLVVVPTEVTRSPDELLDLLAAERVSVLSQTPTAFRALVAAAADGDPRIDALAVRTVVFAGEKLEIPELAPWVERVGLDRAVLVNMYGITETTVHTTYHRIGPADLADGTGNAIGRPLADLAVRLLDRDGNPVPAGVAGEIHVAGPGVARGYVNRPALTAERFVPDPYGPAGSRMYRSGDLARRTPDGALEFLGRIDDQVKIRGYRIELGEVQAVLAAHPAVRQAAVLAREDTPGDRRLVGYLVAEDGARPEPEELAAHAALALPGYMVPAAYVLLDALPLTVNGKLDKRALPAPGRSALRGRRGHVAPRTLAEQRMAAVWADVLGVQRVGVEDGFFDLGGDSIRAVALVGALRAEGFDVAVRDVFLHRTVAALSGCAAGRAVLGEEYGVEPFALLRPADRAALPDGVADAYPLSQNQIGMLVEMLADDGRNLYHNVTTFRINDPAPFDADAFRAAGATVVERHEILRTAIHLTGYSEPLQLVHTAAELPFGHRPLAGLDPDALAAELHRFTAEQRAELFDLATPSLMRFFVHDTADGGYWISVTECHPILEGWSHHSLLMELLGLYGRLRDGESAEPWAPAPVRFADFVAAERRSLESAEDRAYWRQVLDGAERFELPAGWGDPAAGPDAAKIQAEVSWADLEDGLRALAAQADASLKSVLVAAYGAVMSRLSEAPAVHVGLVCDARPEVLGADRVYGMYLNTVPFTVDREADSWLDLVRRTFDREVGMWPHRRHPMPEITRAAGGGRRLVDVFFNYQDFHQLDSGLIGLEGSDDSPTEFPLTISSRAGHVILTADPRVLSAASCARIAGMFREVLAAMAADPHGDARAACLPPGDLARLAAVETAPATPPVRSTPAAVAAALAADPAAVAVRLHGDAPRTLTNAELAARADLLARRLRAAGAGPETVVAVRLPRGPELLVALLAAWRAGAAYLPIDPQTPAARIDHMLRDSGAVALVADAPTGHPVPTVVLTAADDPADAAGLPPLPVLDDDPDRLAYVIYTSGSTGLPKGVQIGHRALAGYLGFAAAEYLDADGGGGAALFSSAAFDLVVPTLWVPLAHGRPVHLLPEDLDPADLGRALTAAGPFDFLKLTPGHLEMLERQFEPGAAPVTRTLVVGGEALGARTAARWCELLGGARVVNEYGPTEATVGNAVHTVTGPIDAETVPIGRPVPGTTMYVLDRDLRRVPVGVAGELYIGGGHLARGYAGRPGLTAERFVPDPYGGPGARLYRTGDLVRILPDGTADFLGRRDDQVKIRGHRVELTEIEAVLAAHPGVVEARVVAADGALTAYLVGSAEGLAEHAARLLPGYMVPAAYVVLERIPLTANGKLDRAALPAADRAPAGGAARTAPRTPLERRIAEVWQQVLGSAVTGVEDSFFEHGGDSIRAVSLVGALRAEGLDVGVRDVFAHRTVAGLAEVLADRTTAAADRLVEPFQLIGAADRARLPEGVVDAYPLSQNQLGMLVETLASDSGSTYLDVATFLIGDDRPFDAAAFRTALRTVGGRHDILRTSFDLSGLSVPMQLVHAEADLETGLSDISDLPADLQRIELECFVADEQKRVFDVSAPRPMLRVFVHVHGPDAWRCTFTKSHATLDGWSYHLFLRELVAVYRQVRDGEPVTGGESGGARFADAVGAELDALASAGSRDYWRGVVEDHARLELPAAWRGDLTAPAARVRSGLRFADLTEGLRAAAAAAGVSLKSVLLTAHLKVLSQLTHETPFQTGVVCHTRPEAPGGERLLGMLLNTVPFAFRPGAATWRELVREVFDAESRMWAHRHFPMPAIQADLAGGSRLIDAFFSYLDFGDLEAEEITSGTTGLNASSTEFGLGVTTLDDILTIRTDTHTMTQEHADRLAGMYRAVLAAIAADVDGDARAVYLPEGEAGWLEVQAPGRAAEFGALSAPERIARQAELTPDAVAVASGELALSYAELVARADAVAARLRAAGVGAGALVGVVLERGVDLLAGLLGVWRAGAAYLPLDPGYPKLRLARTLADAGCAALLTAHPHDTELGELFDGPVVPAAPDAAAPAAAPAPPAPVDPDALAYVIYTSGSTGRPKGVEVTHAGLVNHLAWAAEELCAGPGGSAVFSSVAFDLVVPNVWAPLLVGERVRMLPQDLELDRLGEELLAGAPYSFLKLTPGHLEILSHQVSAEQAAALAGVVVVAGEALPSALAERWVAWLGDGRLVNEYGPTEASVGTCVNPLSAPTGEGVVPIGRALPNMSMRVLDAWLCPVPVGVAGELYVGGAGVARGYGGRPALTAERFVPDPFGPAGARMYRTGDLARVLPDGTVDFLGRLDHQVKIRGHRIELGEVQAALAAHPQVREAAVLADGETGETRLVAYVAVDGPHLPDLAAHCAETLPGYMVPAVFVRLDALPLNANGKLDRAALPSPDGAGDRARTAPRTPLERRVAAIWSEVLGVAELGVEDGFFELGGDSIRVIALVGALRAEGVAATVRDVFEQRTVAGLCEAVAGRDADTRPVEPVAPFALLDAADRAALPDGLDDAYPLSEVQIGMLVEMAPGAGAGAYHSVAAHRIGADGPFDEAALRAALAEVAARHDMLRTSMHLVGHRVPMQLVHRAVTVPLAVHDLRGLAADALRERMTALLEQERATPVELTAAPLLRVAAVREDDRAWWLVLTRPHATSEGWSHHALLGELLGLYRALRDGREPEPWQPAPVRYADFVAGELESLASEQDAGHWRSVLAGRAPFALPEGWGDPDGPDEEFDVKVDYTDLLEPLHALARRARTSLKSVLLAAHAKVLSQLTAEDSFHFGLVLDARPELPGAERVHGMHLNTLPFAVDPARGSWADLVRDVFAQELALWPHRRHPMPAIARLREGAGTERLVGTVFNWFDFAQIDADSVGDGPRVGDSQTEFDLTVHCAPGRISLTTRTAVLGRADAARIGAAYRAVLAAMAADPDAPAGPARLPEAERRLLLEDWTDTARAPRTLDPVALIEGCAATTPDAPAVTDDEETLGYGELNRRANRLAHHLRGLGAGPESVIGVLAERSAATLTAVTAVLKAGAAYLPLDPKLPADRLAYLLADAGVRAVVTRTEHAAAVTGVPALLLDDPSWTGESDRDPVPTAGPDNLAYTIYTSGSTGRPKGVLVQRGGMGNHLLAKIEDLELTGADTLAQNASLSFDISVWQMFATLALGGRVRVIGPDAALDPAELFARVVADRVTVLEVVPSLLRSALDSWDAGADLPDLSRLRRVMVTGEALPAELCTRWFARHPGIPLVNAYGPTECSDDVTHALLTADRPVREGRVPIGSPVRNTRLYVLDEHGDPVALGVPGELYAGGAGVSRGYLGRPGLTAERFVPDPYGEPGARLYRTGDLVRWQAGDEGGEPHLLFLGRIDDQVKVRGHRIELGEIEAALGEHPALRRAVVAVREDTPGAQQLVAWTVAEDGADTPPPAELRDWLARTLPGYMVPVAYTAVPSVPLTPNGKTDRRALPKPGPDAYARSTAVAARTPFEAQVADLWRDVLDTDTVGVEDSFFDLGGDSIRAVAVVGRLRALGRDATVRDVFEHRTVARLCAHLEGLPLLTAAARRRVAPFELLDDADRALLPGGIEDAYPMTQNQVGMLIEMLADPTRNVYHIVNTFRIKDERPFSLELLRQAAALLTGRHEVLRTSIHLTDYSVPLQLVHPGSAVPVGMADLRGVPQDEAVAILQEYVARQRAEVFDVRRAPLLRVHVHLESDEAWWLTFTQCHVVTEGWSYHLLLMELLETYRSLAEGAEPVFEELPAVRFADTVAAELESVRGDADRAYWEGVVRDHPPLALRGLGDGTGPDVPVYGQVPFEDLGPALRRLASDAEASLKAVLHAAHLKVMSQLTDTASFHSGLVCDTRIEELGADRVYGMYLNTVPFVMDRTAADWRGLVRQVFDHEVGMWPHRRYPMPLIQRAAGGERLVNVYFNYLDFHQVDSDLVDTGKRISNAPVEAGIGLTVHNRGDRLHLSSHSAAISPANIERIASMYRAVLEGMAGNARGDARAVLLPEGERELLLGDTPADPADPLAGRTLHEVFAARAAAAPDEPAVTAGPTTLSYRETAERAHRLAHRLRELGAGPEQLVGLCLQRDEKLVPALLGVLASGAGYLPLDPANPVDRLAYIAEAGGARVVVTDTACAPRLREFYRGQVVVLDDPAEAALLAALPATAPAAGAGPDNLAYTIYTSGSTGRPKGVAISHRNVTRLISTAQEHYAFDDADVFSMTHSYAFDVSVFELWAALCHGARVVLVAADTARNPDEFLDLLVDEEVTVLSQTPTAFRSMVAAAAAGDRRIRELSLRAVVFAGEKLEIPELRPWVERRGLGRTALVNMYGITETTVHTTYHRLTRKDLADGAGNAIGRPLADLRVHLLDPDGNLVPVGVTGEMYVAGPGVARGYFGRPDLTAQRFVPDPYGEPGARMYRSGDLARRRPDGGLDFLGRIDDQIKIRGFRVELGEIEAALAAHPQVAQAVVLLREDNPGDRQLVGYLVPAGDTLPDAADLRAALGRTLPEYMVPAVFVPIDAVPLTTNGKLDKRALPAPDAGAIRARREYAAPRTPLEERIAGLWSDVLGVERIGVEDSFFDLGGDSIRAVALIGALRADGLDASVRDVFTRRTVAGLAEALDGRAEIVESTARVAPFALVDPADRAALPDGVEDAYPLTQGQLGMLVEMLAGEGKQDYHIVKTIGISADEPFDEAALRRAVAELTTRHEILRTSVDLESYGAPMQLVHRTADVPVTVHDLGGLDADEEAEAITAFVDEEAATPLDHTVAPQLRIFVHLLSGGRWQLTFSQSHVILDGWSFYQLRLQLLDLYRSHRDGRRPADYQAPGVRFADFVAAEQRALDSAEDRGYWTELVTGRPKFTLPEAWGERTDGPGEVYRLLVEFTELLPELESLASRSGVPLKTVLFTAHLKVLSQLTHEESFHSGLMSHTRGEMIGADRVAGMSLNALPFGFRRGAATWRELVREVFDAETGLWAHRHFPMPAIQAELARGTRLIDVYFSFIDFDQPDDGPVDRRLDFCFSSNEFPLTVAVQAGRLTFHTNSRSMAQEHADRLAGMYRAVLAAMAADVDGDARAVYLPEGEAGWLESRAPGRVAEFGALSVPERIAAQASVTPEAVAVVAGEVALSYAELVARADAVAARLRAAGVGAGSVVGVVLDRGVDLLAGLLGVWRAGAAYLPLDPGHPVQRLTETLADAGTAAVLTTTGYAGALLGAADRPVLCLDTPDFHAADALASTAEPARPRPGDLAYVIYTSGSTGRPKGVEVTHAGLVNHLAWAAEELCAGPGGSAVFSSVAFDLVVPNVWAPLLVGGRVRMLPQDLELDRLGEELLAGAPYSFLKLTPGHLEILSHQVSAEQAAALAGVVVVAGEALPSALAERWVGWLGDGRLVNEYGPTEASVGTCVNRLSAPLGEGVVPIGRALPNMSMRVLDAWLCPVPVGVAGELYVGGAGVARGYGGRPGLTAERFVPDPFGPAGARMYRTGDLARVLPDGTVDFLGRLDHQVKIRGHRIELGEVQAALAAHPQVREAAVLAHGDDTDRRLVAYVVPAAGTALDPAALRADLQQRLPEHYLPALWIGLDALPLTANGKLDRAALPDPDAQPERPHLAPRTATEEQLAAIWRQVLGLERVGVDRSFFELGGHSILIIQVVSEALKAGLPVSLMMLYKNETVADLAAAVDAVRAARQDDARAEREAAEQDAARQLAAEQDAARERARKDAKRSVKQAVKQAVLKGGPRRSEVAPERIRQVLAEHRVPGASVAVLRDGELVAADGYGLTGPDGAAVTARTVFPVGSVSKHLTALTALRLAEDGAVDLDGDVDAHLTGWHVPGRGAPITLAQLLGHLSGLTVVPSGRYPRGAALPTLPALLAGTAEGHPPVRRELAPGTAFRKANVHYSVVQQALSDATGEDFAALAQRLVIDPLGLRDTSFRQSFPQEPGRVPALGHGPDGRPLPGGWDVRADVAAAGLWSTAADLATVALEVRRSFLGRPRALLTADSARRLLDPHPRSFYGLGTVVDATGEERWFGHGGELDGHRALTLCRLDRGTGFVVLANGGGADHLLRLFTEAAGLPDAPH</sequence>
<feature type="domain" description="Carrier" evidence="6">
    <location>
        <begin position="3105"/>
        <end position="3179"/>
    </location>
</feature>
<dbReference type="SUPFAM" id="SSF52777">
    <property type="entry name" value="CoA-dependent acyltransferases"/>
    <property type="match status" value="12"/>
</dbReference>
<dbReference type="RefSeq" id="WP_123817606.1">
    <property type="nucleotide sequence ID" value="NZ_RKQG01000001.1"/>
</dbReference>
<proteinExistence type="inferred from homology"/>
<dbReference type="InterPro" id="IPR006162">
    <property type="entry name" value="Ppantetheine_attach_site"/>
</dbReference>
<feature type="domain" description="Carrier" evidence="6">
    <location>
        <begin position="6296"/>
        <end position="6370"/>
    </location>
</feature>
<dbReference type="SUPFAM" id="SSF47336">
    <property type="entry name" value="ACP-like"/>
    <property type="match status" value="6"/>
</dbReference>
<dbReference type="PROSITE" id="PS50075">
    <property type="entry name" value="CARRIER"/>
    <property type="match status" value="6"/>
</dbReference>
<dbReference type="InterPro" id="IPR000873">
    <property type="entry name" value="AMP-dep_synth/lig_dom"/>
</dbReference>
<feature type="region of interest" description="Disordered" evidence="5">
    <location>
        <begin position="14"/>
        <end position="39"/>
    </location>
</feature>
<reference evidence="7 8" key="1">
    <citation type="submission" date="2018-11" db="EMBL/GenBank/DDBJ databases">
        <title>Sequencing the genomes of 1000 actinobacteria strains.</title>
        <authorList>
            <person name="Klenk H.-P."/>
        </authorList>
    </citation>
    <scope>NUCLEOTIDE SEQUENCE [LARGE SCALE GENOMIC DNA]</scope>
    <source>
        <strain evidence="7 8">DSM 44781</strain>
    </source>
</reference>
<dbReference type="NCBIfam" id="NF003417">
    <property type="entry name" value="PRK04813.1"/>
    <property type="match status" value="6"/>
</dbReference>
<comment type="caution">
    <text evidence="7">The sequence shown here is derived from an EMBL/GenBank/DDBJ whole genome shotgun (WGS) entry which is preliminary data.</text>
</comment>
<dbReference type="GO" id="GO:0031177">
    <property type="term" value="F:phosphopantetheine binding"/>
    <property type="evidence" value="ECO:0007669"/>
    <property type="project" value="InterPro"/>
</dbReference>
<dbReference type="FunFam" id="1.10.1200.10:FF:000016">
    <property type="entry name" value="Non-ribosomal peptide synthase"/>
    <property type="match status" value="1"/>
</dbReference>
<dbReference type="SMART" id="SM00823">
    <property type="entry name" value="PKS_PP"/>
    <property type="match status" value="6"/>
</dbReference>
<dbReference type="Pfam" id="PF00550">
    <property type="entry name" value="PP-binding"/>
    <property type="match status" value="6"/>
</dbReference>
<evidence type="ECO:0000256" key="4">
    <source>
        <dbReference type="ARBA" id="ARBA00022553"/>
    </source>
</evidence>
<evidence type="ECO:0000256" key="1">
    <source>
        <dbReference type="ARBA" id="ARBA00001957"/>
    </source>
</evidence>
<feature type="domain" description="Carrier" evidence="6">
    <location>
        <begin position="5241"/>
        <end position="5315"/>
    </location>
</feature>
<dbReference type="InterPro" id="IPR020806">
    <property type="entry name" value="PKS_PP-bd"/>
</dbReference>
<feature type="compositionally biased region" description="Basic and acidic residues" evidence="5">
    <location>
        <begin position="6377"/>
        <end position="6388"/>
    </location>
</feature>
<gene>
    <name evidence="7" type="ORF">EDD38_1355</name>
</gene>
<dbReference type="Gene3D" id="3.30.300.30">
    <property type="match status" value="6"/>
</dbReference>
<dbReference type="CDD" id="cd19531">
    <property type="entry name" value="LCL_NRPS-like"/>
    <property type="match status" value="1"/>
</dbReference>
<keyword evidence="3" id="KW-0596">Phosphopantetheine</keyword>
<dbReference type="GO" id="GO:0072330">
    <property type="term" value="P:monocarboxylic acid biosynthetic process"/>
    <property type="evidence" value="ECO:0007669"/>
    <property type="project" value="UniProtKB-ARBA"/>
</dbReference>
<evidence type="ECO:0000313" key="8">
    <source>
        <dbReference type="Proteomes" id="UP000266906"/>
    </source>
</evidence>
<dbReference type="InterPro" id="IPR023213">
    <property type="entry name" value="CAT-like_dom_sf"/>
</dbReference>
<dbReference type="GO" id="GO:0003824">
    <property type="term" value="F:catalytic activity"/>
    <property type="evidence" value="ECO:0007669"/>
    <property type="project" value="InterPro"/>
</dbReference>
<dbReference type="GO" id="GO:0044550">
    <property type="term" value="P:secondary metabolite biosynthetic process"/>
    <property type="evidence" value="ECO:0007669"/>
    <property type="project" value="UniProtKB-ARBA"/>
</dbReference>
<dbReference type="Gene3D" id="3.40.710.10">
    <property type="entry name" value="DD-peptidase/beta-lactamase superfamily"/>
    <property type="match status" value="1"/>
</dbReference>
<feature type="region of interest" description="Disordered" evidence="5">
    <location>
        <begin position="6377"/>
        <end position="6410"/>
    </location>
</feature>
<dbReference type="InterPro" id="IPR001466">
    <property type="entry name" value="Beta-lactam-related"/>
</dbReference>
<dbReference type="InterPro" id="IPR042099">
    <property type="entry name" value="ANL_N_sf"/>
</dbReference>
<comment type="cofactor">
    <cofactor evidence="1">
        <name>pantetheine 4'-phosphate</name>
        <dbReference type="ChEBI" id="CHEBI:47942"/>
    </cofactor>
</comment>
<dbReference type="Gene3D" id="3.40.50.980">
    <property type="match status" value="8"/>
</dbReference>
<dbReference type="InterPro" id="IPR001242">
    <property type="entry name" value="Condensation_dom"/>
</dbReference>
<dbReference type="CDD" id="cd17643">
    <property type="entry name" value="A_NRPS_Cytc1-like"/>
    <property type="match status" value="2"/>
</dbReference>
<dbReference type="Gene3D" id="3.30.559.30">
    <property type="entry name" value="Nonribosomal peptide synthetase, condensation domain"/>
    <property type="match status" value="6"/>
</dbReference>
<evidence type="ECO:0000256" key="5">
    <source>
        <dbReference type="SAM" id="MobiDB-lite"/>
    </source>
</evidence>
<dbReference type="PROSITE" id="PS00455">
    <property type="entry name" value="AMP_BINDING"/>
    <property type="match status" value="3"/>
</dbReference>
<dbReference type="FunFam" id="2.30.38.10:FF:000001">
    <property type="entry name" value="Non-ribosomal peptide synthetase PvdI"/>
    <property type="match status" value="4"/>
</dbReference>
<dbReference type="InterPro" id="IPR012338">
    <property type="entry name" value="Beta-lactam/transpept-like"/>
</dbReference>
<accession>A0A3N4RJW9</accession>
<dbReference type="Pfam" id="PF00668">
    <property type="entry name" value="Condensation"/>
    <property type="match status" value="6"/>
</dbReference>
<dbReference type="InterPro" id="IPR009081">
    <property type="entry name" value="PP-bd_ACP"/>
</dbReference>
<feature type="domain" description="Carrier" evidence="6">
    <location>
        <begin position="4171"/>
        <end position="4245"/>
    </location>
</feature>
<comment type="similarity">
    <text evidence="2">Belongs to the ATP-dependent AMP-binding enzyme family.</text>
</comment>
<dbReference type="PANTHER" id="PTHR45527:SF1">
    <property type="entry name" value="FATTY ACID SYNTHASE"/>
    <property type="match status" value="1"/>
</dbReference>
<dbReference type="PANTHER" id="PTHR45527">
    <property type="entry name" value="NONRIBOSOMAL PEPTIDE SYNTHETASE"/>
    <property type="match status" value="1"/>
</dbReference>
<dbReference type="InterPro" id="IPR020845">
    <property type="entry name" value="AMP-binding_CS"/>
</dbReference>
<evidence type="ECO:0000256" key="2">
    <source>
        <dbReference type="ARBA" id="ARBA00006432"/>
    </source>
</evidence>
<feature type="domain" description="Carrier" evidence="6">
    <location>
        <begin position="2055"/>
        <end position="2129"/>
    </location>
</feature>
<dbReference type="InterPro" id="IPR025110">
    <property type="entry name" value="AMP-bd_C"/>
</dbReference>
<dbReference type="FunFam" id="3.40.50.980:FF:000001">
    <property type="entry name" value="Non-ribosomal peptide synthetase"/>
    <property type="match status" value="5"/>
</dbReference>
<dbReference type="InterPro" id="IPR036736">
    <property type="entry name" value="ACP-like_sf"/>
</dbReference>
<dbReference type="NCBIfam" id="TIGR01733">
    <property type="entry name" value="AA-adenyl-dom"/>
    <property type="match status" value="6"/>
</dbReference>
<evidence type="ECO:0000259" key="6">
    <source>
        <dbReference type="PROSITE" id="PS50075"/>
    </source>
</evidence>
<dbReference type="InterPro" id="IPR010071">
    <property type="entry name" value="AA_adenyl_dom"/>
</dbReference>
<dbReference type="Gene3D" id="3.40.50.12780">
    <property type="entry name" value="N-terminal domain of ligase-like"/>
    <property type="match status" value="2"/>
</dbReference>
<protein>
    <submittedName>
        <fullName evidence="7">Amino acid adenylation domain-containing protein</fullName>
    </submittedName>
</protein>
<organism evidence="7 8">
    <name type="scientific">Kitasatospora cineracea</name>
    <dbReference type="NCBI Taxonomy" id="88074"/>
    <lineage>
        <taxon>Bacteria</taxon>
        <taxon>Bacillati</taxon>
        <taxon>Actinomycetota</taxon>
        <taxon>Actinomycetes</taxon>
        <taxon>Kitasatosporales</taxon>
        <taxon>Streptomycetaceae</taxon>
        <taxon>Kitasatospora</taxon>
    </lineage>
</organism>
<keyword evidence="8" id="KW-1185">Reference proteome</keyword>
<dbReference type="InterPro" id="IPR045851">
    <property type="entry name" value="AMP-bd_C_sf"/>
</dbReference>
<dbReference type="SUPFAM" id="SSF56601">
    <property type="entry name" value="beta-lactamase/transpeptidase-like"/>
    <property type="match status" value="1"/>
</dbReference>
<dbReference type="FunFam" id="3.30.300.30:FF:000010">
    <property type="entry name" value="Enterobactin synthetase component F"/>
    <property type="match status" value="5"/>
</dbReference>
<dbReference type="GO" id="GO:0008610">
    <property type="term" value="P:lipid biosynthetic process"/>
    <property type="evidence" value="ECO:0007669"/>
    <property type="project" value="UniProtKB-ARBA"/>
</dbReference>
<evidence type="ECO:0000313" key="7">
    <source>
        <dbReference type="EMBL" id="RPE33076.1"/>
    </source>
</evidence>
<dbReference type="FunFam" id="1.10.1200.10:FF:000005">
    <property type="entry name" value="Nonribosomal peptide synthetase 1"/>
    <property type="match status" value="5"/>
</dbReference>
<dbReference type="GO" id="GO:0043041">
    <property type="term" value="P:amino acid activation for nonribosomal peptide biosynthetic process"/>
    <property type="evidence" value="ECO:0007669"/>
    <property type="project" value="TreeGrafter"/>
</dbReference>
<dbReference type="Gene3D" id="1.10.1200.10">
    <property type="entry name" value="ACP-like"/>
    <property type="match status" value="6"/>
</dbReference>
<dbReference type="Pfam" id="PF00501">
    <property type="entry name" value="AMP-binding"/>
    <property type="match status" value="6"/>
</dbReference>
<dbReference type="Gene3D" id="3.30.559.10">
    <property type="entry name" value="Chloramphenicol acetyltransferase-like domain"/>
    <property type="match status" value="6"/>
</dbReference>
<dbReference type="Gene3D" id="2.30.38.10">
    <property type="entry name" value="Luciferase, Domain 3"/>
    <property type="match status" value="4"/>
</dbReference>
<dbReference type="EMBL" id="RKQG01000001">
    <property type="protein sequence ID" value="RPE33076.1"/>
    <property type="molecule type" value="Genomic_DNA"/>
</dbReference>
<dbReference type="PROSITE" id="PS00012">
    <property type="entry name" value="PHOSPHOPANTETHEINE"/>
    <property type="match status" value="5"/>
</dbReference>
<feature type="domain" description="Carrier" evidence="6">
    <location>
        <begin position="1012"/>
        <end position="1086"/>
    </location>
</feature>
<dbReference type="GO" id="GO:0005737">
    <property type="term" value="C:cytoplasm"/>
    <property type="evidence" value="ECO:0007669"/>
    <property type="project" value="TreeGrafter"/>
</dbReference>
<evidence type="ECO:0000256" key="3">
    <source>
        <dbReference type="ARBA" id="ARBA00022450"/>
    </source>
</evidence>
<dbReference type="SUPFAM" id="SSF56801">
    <property type="entry name" value="Acetyl-CoA synthetase-like"/>
    <property type="match status" value="6"/>
</dbReference>